<keyword evidence="2" id="KW-1185">Reference proteome</keyword>
<proteinExistence type="predicted"/>
<dbReference type="KEGG" id="gsl:Gasu_24620"/>
<dbReference type="Proteomes" id="UP000030680">
    <property type="component" value="Unassembled WGS sequence"/>
</dbReference>
<accession>M2Y303</accession>
<sequence length="241" mass="27274">MVALSNQSYLLALTSSEERKVSSLFVGESEKANRRCFLEKLKKASLLYVDLRKLKPIRLIEEKRNLKWALCFLLYRLAYDQMGLPFMKPNEAYRHIPPYPKCSDSGATEDFGHSFRSISLVAFDEVGVLDTKGTFFQLEKNEKGVVRLFRYHSKGLSIKNYVAFGLSKVTLHFISLSPLDASIPVYDVLCSSSFSVNELADSLLEYTGGIPGLLTLAVNMLLNYVEMRNQPFMSKEVQKSG</sequence>
<dbReference type="EMBL" id="KB454501">
    <property type="protein sequence ID" value="EME30318.1"/>
    <property type="molecule type" value="Genomic_DNA"/>
</dbReference>
<protein>
    <submittedName>
        <fullName evidence="1">Archaeal ATPase</fullName>
    </submittedName>
</protein>
<evidence type="ECO:0000313" key="2">
    <source>
        <dbReference type="Proteomes" id="UP000030680"/>
    </source>
</evidence>
<reference evidence="2" key="1">
    <citation type="journal article" date="2013" name="Science">
        <title>Gene transfer from bacteria and archaea facilitated evolution of an extremophilic eukaryote.</title>
        <authorList>
            <person name="Schonknecht G."/>
            <person name="Chen W.H."/>
            <person name="Ternes C.M."/>
            <person name="Barbier G.G."/>
            <person name="Shrestha R.P."/>
            <person name="Stanke M."/>
            <person name="Brautigam A."/>
            <person name="Baker B.J."/>
            <person name="Banfield J.F."/>
            <person name="Garavito R.M."/>
            <person name="Carr K."/>
            <person name="Wilkerson C."/>
            <person name="Rensing S.A."/>
            <person name="Gagneul D."/>
            <person name="Dickenson N.E."/>
            <person name="Oesterhelt C."/>
            <person name="Lercher M.J."/>
            <person name="Weber A.P."/>
        </authorList>
    </citation>
    <scope>NUCLEOTIDE SEQUENCE [LARGE SCALE GENOMIC DNA]</scope>
    <source>
        <strain evidence="2">074W</strain>
    </source>
</reference>
<organism evidence="1 2">
    <name type="scientific">Galdieria sulphuraria</name>
    <name type="common">Red alga</name>
    <dbReference type="NCBI Taxonomy" id="130081"/>
    <lineage>
        <taxon>Eukaryota</taxon>
        <taxon>Rhodophyta</taxon>
        <taxon>Bangiophyceae</taxon>
        <taxon>Galdieriales</taxon>
        <taxon>Galdieriaceae</taxon>
        <taxon>Galdieria</taxon>
    </lineage>
</organism>
<name>M2Y303_GALSU</name>
<dbReference type="AlphaFoldDB" id="M2Y303"/>
<gene>
    <name evidence="1" type="ORF">Gasu_24620</name>
</gene>
<dbReference type="RefSeq" id="XP_005706838.1">
    <property type="nucleotide sequence ID" value="XM_005706781.1"/>
</dbReference>
<dbReference type="Gramene" id="EME30318">
    <property type="protein sequence ID" value="EME30318"/>
    <property type="gene ID" value="Gasu_24620"/>
</dbReference>
<evidence type="ECO:0000313" key="1">
    <source>
        <dbReference type="EMBL" id="EME30318.1"/>
    </source>
</evidence>
<dbReference type="GeneID" id="17089052"/>